<dbReference type="InterPro" id="IPR011011">
    <property type="entry name" value="Znf_FYVE_PHD"/>
</dbReference>
<protein>
    <recommendedName>
        <fullName evidence="8">PHD-type domain-containing protein</fullName>
    </recommendedName>
</protein>
<dbReference type="GO" id="GO:0008270">
    <property type="term" value="F:zinc ion binding"/>
    <property type="evidence" value="ECO:0007669"/>
    <property type="project" value="UniProtKB-KW"/>
</dbReference>
<keyword evidence="1" id="KW-0479">Metal-binding</keyword>
<feature type="region of interest" description="Disordered" evidence="7">
    <location>
        <begin position="1"/>
        <end position="20"/>
    </location>
</feature>
<dbReference type="STRING" id="1764295.A0A5B8MBY4"/>
<gene>
    <name evidence="9" type="ORF">A3770_01p01690</name>
</gene>
<dbReference type="PANTHER" id="PTHR46201:SF9">
    <property type="entry name" value="PHD FINGER PROTEIN MALE MEIOCYTE DEATH 1"/>
    <property type="match status" value="1"/>
</dbReference>
<proteinExistence type="predicted"/>
<dbReference type="InterPro" id="IPR058054">
    <property type="entry name" value="Znf_MS1-like"/>
</dbReference>
<sequence length="678" mass="76382">MGGQKRPKPSPWLANSPPNGGYVGPFRTNVRTFLEDYGTLKSPLRSSKHRQNSLYSRMWTVPLSFSQGSSSKKNLLDLYVFEQCMVLDTGVVVCDNCRVAGWNSHPVCNLTYHFIVPARKLELNWRAGESVVKAALLENQAHLLHGTLHANGFGHLLRVNGYEGGSLLLSGRQMMEVWTNLCTLLKARVVTVEDVSHKCGLPYRLLHSIAHKTTWYGKWGYSFCRGPFNITESKWKSAVSRLHSFPLSTFKNEVRKHGLQFIVSLSSYEEGGKTKLKTLGDLMSVLLHRANTTLMSAKGKQATANKITHTAKPKFKQTLVSNMEAANIKIDDFQFPACRWSDNRLKLAAYVVLNTLSASSSWMSRQDVRDAARHYIGDTGLLDFVLKVMGNQVIGGNMIRREFNSNTRVLEYKVEILRGEKALPIVLPGMNGQATPKAKSDLNPQNDLKLLYNALVHQLDAKSARSSSVPSWQRDVRLLLDTKQFEKNYYCEVESKSREPPTVMKNAIRLLVSVKLEDGIATPRGKSQGHSRAHKVAIPCEVLVLPESSTVRQLKEEISRAMKDLYTIFENFKVTDILSGIRASQISDQARLRDLKIDRFIVAKGVGISKNTLYYHVGGVEDWIVDCICGTKDDDGERMVECERCSRWVHTRCYGYPDSAPCPENFICSKCRKHHRRG</sequence>
<dbReference type="Proteomes" id="UP000316726">
    <property type="component" value="Chromosome 1"/>
</dbReference>
<name>A0A5B8MBY4_9CHLO</name>
<dbReference type="AlphaFoldDB" id="A0A5B8MBY4"/>
<keyword evidence="5" id="KW-0804">Transcription</keyword>
<accession>A0A5B8MBY4</accession>
<dbReference type="SUPFAM" id="SSF57903">
    <property type="entry name" value="FYVE/PHD zinc finger"/>
    <property type="match status" value="1"/>
</dbReference>
<evidence type="ECO:0000256" key="3">
    <source>
        <dbReference type="ARBA" id="ARBA00022833"/>
    </source>
</evidence>
<keyword evidence="2 6" id="KW-0863">Zinc-finger</keyword>
<organism evidence="9 10">
    <name type="scientific">Chloropicon primus</name>
    <dbReference type="NCBI Taxonomy" id="1764295"/>
    <lineage>
        <taxon>Eukaryota</taxon>
        <taxon>Viridiplantae</taxon>
        <taxon>Chlorophyta</taxon>
        <taxon>Chloropicophyceae</taxon>
        <taxon>Chloropicales</taxon>
        <taxon>Chloropicaceae</taxon>
        <taxon>Chloropicon</taxon>
    </lineage>
</organism>
<dbReference type="PANTHER" id="PTHR46201">
    <property type="entry name" value="PHD FINGER PROTEIN MALE MEIOCYTE DEATH 1-RELATED"/>
    <property type="match status" value="1"/>
</dbReference>
<keyword evidence="4" id="KW-0805">Transcription regulation</keyword>
<dbReference type="InterPro" id="IPR057765">
    <property type="entry name" value="MS1-like_ubiquitin"/>
</dbReference>
<feature type="domain" description="PHD-type" evidence="8">
    <location>
        <begin position="624"/>
        <end position="674"/>
    </location>
</feature>
<dbReference type="InterPro" id="IPR001965">
    <property type="entry name" value="Znf_PHD"/>
</dbReference>
<dbReference type="InterPro" id="IPR013083">
    <property type="entry name" value="Znf_RING/FYVE/PHD"/>
</dbReference>
<dbReference type="InterPro" id="IPR019786">
    <property type="entry name" value="Zinc_finger_PHD-type_CS"/>
</dbReference>
<keyword evidence="10" id="KW-1185">Reference proteome</keyword>
<dbReference type="SMART" id="SM00249">
    <property type="entry name" value="PHD"/>
    <property type="match status" value="1"/>
</dbReference>
<dbReference type="InterPro" id="IPR059080">
    <property type="entry name" value="WHD_PTC1"/>
</dbReference>
<evidence type="ECO:0000256" key="4">
    <source>
        <dbReference type="ARBA" id="ARBA00023015"/>
    </source>
</evidence>
<dbReference type="Pfam" id="PF25565">
    <property type="entry name" value="Ubiquitin_At1g33420"/>
    <property type="match status" value="1"/>
</dbReference>
<evidence type="ECO:0000259" key="8">
    <source>
        <dbReference type="PROSITE" id="PS50016"/>
    </source>
</evidence>
<evidence type="ECO:0000256" key="2">
    <source>
        <dbReference type="ARBA" id="ARBA00022771"/>
    </source>
</evidence>
<dbReference type="PROSITE" id="PS01359">
    <property type="entry name" value="ZF_PHD_1"/>
    <property type="match status" value="1"/>
</dbReference>
<dbReference type="Gene3D" id="3.30.40.10">
    <property type="entry name" value="Zinc/RING finger domain, C3HC4 (zinc finger)"/>
    <property type="match status" value="1"/>
</dbReference>
<evidence type="ECO:0000256" key="5">
    <source>
        <dbReference type="ARBA" id="ARBA00023163"/>
    </source>
</evidence>
<dbReference type="OrthoDB" id="436852at2759"/>
<dbReference type="Pfam" id="PF25874">
    <property type="entry name" value="WHD_plant_repro"/>
    <property type="match status" value="1"/>
</dbReference>
<dbReference type="CDD" id="cd15556">
    <property type="entry name" value="PHD_MMD1_like"/>
    <property type="match status" value="1"/>
</dbReference>
<evidence type="ECO:0000256" key="7">
    <source>
        <dbReference type="SAM" id="MobiDB-lite"/>
    </source>
</evidence>
<keyword evidence="3" id="KW-0862">Zinc</keyword>
<dbReference type="PROSITE" id="PS50016">
    <property type="entry name" value="ZF_PHD_2"/>
    <property type="match status" value="1"/>
</dbReference>
<evidence type="ECO:0000256" key="6">
    <source>
        <dbReference type="PROSITE-ProRule" id="PRU00146"/>
    </source>
</evidence>
<dbReference type="Pfam" id="PF00628">
    <property type="entry name" value="PHD"/>
    <property type="match status" value="1"/>
</dbReference>
<reference evidence="9 10" key="1">
    <citation type="submission" date="2018-07" db="EMBL/GenBank/DDBJ databases">
        <title>The complete nuclear genome of the prasinophyte Chloropicon primus (CCMP1205).</title>
        <authorList>
            <person name="Pombert J.-F."/>
            <person name="Otis C."/>
            <person name="Turmel M."/>
            <person name="Lemieux C."/>
        </authorList>
    </citation>
    <scope>NUCLEOTIDE SEQUENCE [LARGE SCALE GENOMIC DNA]</scope>
    <source>
        <strain evidence="9 10">CCMP1205</strain>
    </source>
</reference>
<evidence type="ECO:0000313" key="9">
    <source>
        <dbReference type="EMBL" id="QDZ17651.1"/>
    </source>
</evidence>
<evidence type="ECO:0000313" key="10">
    <source>
        <dbReference type="Proteomes" id="UP000316726"/>
    </source>
</evidence>
<dbReference type="InterPro" id="IPR019787">
    <property type="entry name" value="Znf_PHD-finger"/>
</dbReference>
<dbReference type="EMBL" id="CP031034">
    <property type="protein sequence ID" value="QDZ17651.1"/>
    <property type="molecule type" value="Genomic_DNA"/>
</dbReference>
<evidence type="ECO:0000256" key="1">
    <source>
        <dbReference type="ARBA" id="ARBA00022723"/>
    </source>
</evidence>